<comment type="subcellular location">
    <subcellularLocation>
        <location evidence="1">Cell membrane</location>
        <topology evidence="1">Multi-pass membrane protein</topology>
    </subcellularLocation>
</comment>
<evidence type="ECO:0000256" key="5">
    <source>
        <dbReference type="ARBA" id="ARBA00022692"/>
    </source>
</evidence>
<dbReference type="InterPro" id="IPR044644">
    <property type="entry name" value="DinF-like"/>
</dbReference>
<evidence type="ECO:0000256" key="2">
    <source>
        <dbReference type="ARBA" id="ARBA00010199"/>
    </source>
</evidence>
<gene>
    <name evidence="9" type="ORF">IPI13_17605</name>
</gene>
<dbReference type="PIRSF" id="PIRSF006603">
    <property type="entry name" value="DinF"/>
    <property type="match status" value="1"/>
</dbReference>
<keyword evidence="3" id="KW-0813">Transport</keyword>
<evidence type="ECO:0000256" key="1">
    <source>
        <dbReference type="ARBA" id="ARBA00004651"/>
    </source>
</evidence>
<evidence type="ECO:0000256" key="7">
    <source>
        <dbReference type="ARBA" id="ARBA00023136"/>
    </source>
</evidence>
<organism evidence="9 10">
    <name type="scientific">Candidatus Phosphoribacter hodrii</name>
    <dbReference type="NCBI Taxonomy" id="2953743"/>
    <lineage>
        <taxon>Bacteria</taxon>
        <taxon>Bacillati</taxon>
        <taxon>Actinomycetota</taxon>
        <taxon>Actinomycetes</taxon>
        <taxon>Micrococcales</taxon>
        <taxon>Dermatophilaceae</taxon>
        <taxon>Candidatus Phosphoribacter</taxon>
    </lineage>
</organism>
<feature type="transmembrane region" description="Helical" evidence="8">
    <location>
        <begin position="180"/>
        <end position="199"/>
    </location>
</feature>
<comment type="caution">
    <text evidence="9">The sequence shown here is derived from an EMBL/GenBank/DDBJ whole genome shotgun (WGS) entry which is preliminary data.</text>
</comment>
<dbReference type="InterPro" id="IPR048279">
    <property type="entry name" value="MdtK-like"/>
</dbReference>
<sequence length="431" mass="43625">MIGLAVPAFLALVAEPIFLAADSAIVGHLGTIPLAGLGVAGSVLMAAAGIFVFLAYATTSVVARAMGAGSPTTAITAGLDGLWLALGLGAIAAAVVAAAADPVTAAFGASAAAQEQATTYLRIGALGLPPMLVLLAVTGALRGLLDTRTPMLVAVAGFAVNIALNLAFVHGFHWGIAGSAWGTVIAQTGMALALTAVLLRKARATHAPLRPHPGRVLAAARNGIPLVVRTLALRGAILLTVWAAAVLGDAPLAAHQIAATVWSFLAFALDALAIAAQAVVGRDLGAGRVDTARAVMRTLLRWGLLFGLAVGALTAAAAGLVPRLFSSDPAVIGYAVPALLVVAAGQVVAGYVFVADGVLMGAGDFRYLAWAMVVALAAYAPVVLFVRALGVWGEPGRVLVWLWGGYTAFMLARAVSLGWRLRGDRWLIPGS</sequence>
<comment type="similarity">
    <text evidence="2">Belongs to the multi antimicrobial extrusion (MATE) (TC 2.A.66.1) family.</text>
</comment>
<feature type="transmembrane region" description="Helical" evidence="8">
    <location>
        <begin position="367"/>
        <end position="386"/>
    </location>
</feature>
<feature type="transmembrane region" description="Helical" evidence="8">
    <location>
        <begin position="231"/>
        <end position="248"/>
    </location>
</feature>
<dbReference type="PANTHER" id="PTHR42893">
    <property type="entry name" value="PROTEIN DETOXIFICATION 44, CHLOROPLASTIC-RELATED"/>
    <property type="match status" value="1"/>
</dbReference>
<reference evidence="9 10" key="1">
    <citation type="submission" date="2020-10" db="EMBL/GenBank/DDBJ databases">
        <title>Connecting structure to function with the recovery of over 1000 high-quality activated sludge metagenome-assembled genomes encoding full-length rRNA genes using long-read sequencing.</title>
        <authorList>
            <person name="Singleton C.M."/>
            <person name="Petriglieri F."/>
            <person name="Kristensen J.M."/>
            <person name="Kirkegaard R.H."/>
            <person name="Michaelsen T.Y."/>
            <person name="Andersen M.H."/>
            <person name="Karst S.M."/>
            <person name="Dueholm M.S."/>
            <person name="Nielsen P.H."/>
            <person name="Albertsen M."/>
        </authorList>
    </citation>
    <scope>NUCLEOTIDE SEQUENCE [LARGE SCALE GENOMIC DNA]</scope>
    <source>
        <strain evidence="9">Ega_18-Q3-R5-49_MAXAC.001</strain>
    </source>
</reference>
<evidence type="ECO:0000256" key="3">
    <source>
        <dbReference type="ARBA" id="ARBA00022448"/>
    </source>
</evidence>
<evidence type="ECO:0000256" key="6">
    <source>
        <dbReference type="ARBA" id="ARBA00022989"/>
    </source>
</evidence>
<evidence type="ECO:0000313" key="10">
    <source>
        <dbReference type="Proteomes" id="UP000726105"/>
    </source>
</evidence>
<feature type="transmembrane region" description="Helical" evidence="8">
    <location>
        <begin position="302"/>
        <end position="325"/>
    </location>
</feature>
<feature type="transmembrane region" description="Helical" evidence="8">
    <location>
        <begin position="152"/>
        <end position="174"/>
    </location>
</feature>
<dbReference type="CDD" id="cd13136">
    <property type="entry name" value="MATE_DinF_like"/>
    <property type="match status" value="1"/>
</dbReference>
<protein>
    <submittedName>
        <fullName evidence="9">MATE family efflux transporter</fullName>
    </submittedName>
</protein>
<dbReference type="GO" id="GO:0015297">
    <property type="term" value="F:antiporter activity"/>
    <property type="evidence" value="ECO:0007669"/>
    <property type="project" value="InterPro"/>
</dbReference>
<evidence type="ECO:0000256" key="4">
    <source>
        <dbReference type="ARBA" id="ARBA00022475"/>
    </source>
</evidence>
<name>A0A935MBK8_9MICO</name>
<feature type="transmembrane region" description="Helical" evidence="8">
    <location>
        <begin position="120"/>
        <end position="145"/>
    </location>
</feature>
<keyword evidence="5 8" id="KW-0812">Transmembrane</keyword>
<dbReference type="EMBL" id="JADJIB010000015">
    <property type="protein sequence ID" value="MBK7274873.1"/>
    <property type="molecule type" value="Genomic_DNA"/>
</dbReference>
<evidence type="ECO:0000256" key="8">
    <source>
        <dbReference type="SAM" id="Phobius"/>
    </source>
</evidence>
<dbReference type="InterPro" id="IPR002528">
    <property type="entry name" value="MATE_fam"/>
</dbReference>
<dbReference type="GO" id="GO:0042910">
    <property type="term" value="F:xenobiotic transmembrane transporter activity"/>
    <property type="evidence" value="ECO:0007669"/>
    <property type="project" value="InterPro"/>
</dbReference>
<accession>A0A935MBK8</accession>
<dbReference type="Pfam" id="PF01554">
    <property type="entry name" value="MatE"/>
    <property type="match status" value="2"/>
</dbReference>
<dbReference type="GO" id="GO:0005886">
    <property type="term" value="C:plasma membrane"/>
    <property type="evidence" value="ECO:0007669"/>
    <property type="project" value="UniProtKB-SubCell"/>
</dbReference>
<feature type="transmembrane region" description="Helical" evidence="8">
    <location>
        <begin position="398"/>
        <end position="419"/>
    </location>
</feature>
<feature type="transmembrane region" description="Helical" evidence="8">
    <location>
        <begin position="331"/>
        <end position="355"/>
    </location>
</feature>
<dbReference type="AlphaFoldDB" id="A0A935MBK8"/>
<proteinExistence type="inferred from homology"/>
<dbReference type="NCBIfam" id="TIGR00797">
    <property type="entry name" value="matE"/>
    <property type="match status" value="1"/>
</dbReference>
<evidence type="ECO:0000313" key="9">
    <source>
        <dbReference type="EMBL" id="MBK7274873.1"/>
    </source>
</evidence>
<feature type="transmembrane region" description="Helical" evidence="8">
    <location>
        <begin position="260"/>
        <end position="281"/>
    </location>
</feature>
<keyword evidence="7 8" id="KW-0472">Membrane</keyword>
<keyword evidence="6 8" id="KW-1133">Transmembrane helix</keyword>
<feature type="transmembrane region" description="Helical" evidence="8">
    <location>
        <begin position="77"/>
        <end position="100"/>
    </location>
</feature>
<keyword evidence="4" id="KW-1003">Cell membrane</keyword>
<dbReference type="PANTHER" id="PTHR42893:SF46">
    <property type="entry name" value="PROTEIN DETOXIFICATION 44, CHLOROPLASTIC"/>
    <property type="match status" value="1"/>
</dbReference>
<feature type="transmembrane region" description="Helical" evidence="8">
    <location>
        <begin position="30"/>
        <end position="56"/>
    </location>
</feature>
<dbReference type="Proteomes" id="UP000726105">
    <property type="component" value="Unassembled WGS sequence"/>
</dbReference>